<proteinExistence type="predicted"/>
<name>A0ABS5T4S9_9GAMM</name>
<dbReference type="Gene3D" id="3.20.20.150">
    <property type="entry name" value="Divalent-metal-dependent TIM barrel enzymes"/>
    <property type="match status" value="1"/>
</dbReference>
<dbReference type="EMBL" id="JABBFO010000006">
    <property type="protein sequence ID" value="MBT0727374.1"/>
    <property type="molecule type" value="Genomic_DNA"/>
</dbReference>
<evidence type="ECO:0000313" key="2">
    <source>
        <dbReference type="Proteomes" id="UP000786875"/>
    </source>
</evidence>
<sequence length="248" mass="27416">MERKIIVVTAAFGAEIVRQAGGQEFFIPLIAQAGADGVEIRRELLPSINETLINLAELAEKNNLFTYYSVPEYLFIAPGILNPQLAQFIQEATLLNAQAIKFALGAGAGALTKEQLSQQLSHFTIPLLIENDQTLTGKLSPMLTYFEKYNGLSGAQGMTFDMANWLWVDESPIAAAEQLAEYVSYCHVKAATRSASGWRAISLDDSNGEWRQLLRMMPKEIPLGIEFPLEGPDLAAVVHYYVELLRHA</sequence>
<evidence type="ECO:0000313" key="1">
    <source>
        <dbReference type="EMBL" id="MBT0727374.1"/>
    </source>
</evidence>
<dbReference type="GO" id="GO:0016853">
    <property type="term" value="F:isomerase activity"/>
    <property type="evidence" value="ECO:0007669"/>
    <property type="project" value="UniProtKB-KW"/>
</dbReference>
<gene>
    <name evidence="1" type="ORF">HGT73_08235</name>
</gene>
<comment type="caution">
    <text evidence="1">The sequence shown here is derived from an EMBL/GenBank/DDBJ whole genome shotgun (WGS) entry which is preliminary data.</text>
</comment>
<keyword evidence="1" id="KW-0413">Isomerase</keyword>
<organism evidence="1 2">
    <name type="scientific">Rosenbergiella australiborealis</name>
    <dbReference type="NCBI Taxonomy" id="1544696"/>
    <lineage>
        <taxon>Bacteria</taxon>
        <taxon>Pseudomonadati</taxon>
        <taxon>Pseudomonadota</taxon>
        <taxon>Gammaproteobacteria</taxon>
        <taxon>Enterobacterales</taxon>
        <taxon>Erwiniaceae</taxon>
        <taxon>Rosenbergiella</taxon>
    </lineage>
</organism>
<keyword evidence="2" id="KW-1185">Reference proteome</keyword>
<dbReference type="SUPFAM" id="SSF51658">
    <property type="entry name" value="Xylose isomerase-like"/>
    <property type="match status" value="1"/>
</dbReference>
<dbReference type="InterPro" id="IPR036237">
    <property type="entry name" value="Xyl_isomerase-like_sf"/>
</dbReference>
<reference evidence="1 2" key="1">
    <citation type="submission" date="2020-04" db="EMBL/GenBank/DDBJ databases">
        <title>Genome sequencing of Rosenbergiella species.</title>
        <authorList>
            <person name="Alvarez-Perez S."/>
            <person name="Lievens B."/>
        </authorList>
    </citation>
    <scope>NUCLEOTIDE SEQUENCE [LARGE SCALE GENOMIC DNA]</scope>
    <source>
        <strain evidence="1 2">CdVSA20.1</strain>
    </source>
</reference>
<dbReference type="Proteomes" id="UP000786875">
    <property type="component" value="Unassembled WGS sequence"/>
</dbReference>
<protein>
    <submittedName>
        <fullName evidence="1">Sugar phosphate isomerase/epimerase</fullName>
    </submittedName>
</protein>
<accession>A0ABS5T4S9</accession>